<evidence type="ECO:0000313" key="3">
    <source>
        <dbReference type="Proteomes" id="UP000693946"/>
    </source>
</evidence>
<evidence type="ECO:0000313" key="2">
    <source>
        <dbReference type="EMBL" id="KAG7527106.1"/>
    </source>
</evidence>
<dbReference type="Proteomes" id="UP000693946">
    <property type="component" value="Linkage Group LG1"/>
</dbReference>
<dbReference type="EMBL" id="JAGKHQ010000001">
    <property type="protein sequence ID" value="KAG7527106.1"/>
    <property type="molecule type" value="Genomic_DNA"/>
</dbReference>
<feature type="transmembrane region" description="Helical" evidence="1">
    <location>
        <begin position="42"/>
        <end position="62"/>
    </location>
</feature>
<organism evidence="2 3">
    <name type="scientific">Solea senegalensis</name>
    <name type="common">Senegalese sole</name>
    <dbReference type="NCBI Taxonomy" id="28829"/>
    <lineage>
        <taxon>Eukaryota</taxon>
        <taxon>Metazoa</taxon>
        <taxon>Chordata</taxon>
        <taxon>Craniata</taxon>
        <taxon>Vertebrata</taxon>
        <taxon>Euteleostomi</taxon>
        <taxon>Actinopterygii</taxon>
        <taxon>Neopterygii</taxon>
        <taxon>Teleostei</taxon>
        <taxon>Neoteleostei</taxon>
        <taxon>Acanthomorphata</taxon>
        <taxon>Carangaria</taxon>
        <taxon>Pleuronectiformes</taxon>
        <taxon>Pleuronectoidei</taxon>
        <taxon>Soleidae</taxon>
        <taxon>Solea</taxon>
    </lineage>
</organism>
<dbReference type="AlphaFoldDB" id="A0AAV6TD19"/>
<keyword evidence="1" id="KW-1133">Transmembrane helix</keyword>
<sequence>MSQSPCPPPPKLRRGVIFLWNRQCGAHSPEDHGGKKDPFPNFVFPLSPLLLLIFFPLDATLLSPVAC</sequence>
<gene>
    <name evidence="2" type="ORF">JOB18_049189</name>
</gene>
<evidence type="ECO:0000256" key="1">
    <source>
        <dbReference type="SAM" id="Phobius"/>
    </source>
</evidence>
<keyword evidence="1" id="KW-0812">Transmembrane</keyword>
<reference evidence="2 3" key="1">
    <citation type="journal article" date="2021" name="Sci. Rep.">
        <title>Chromosome anchoring in Senegalese sole (Solea senegalensis) reveals sex-associated markers and genome rearrangements in flatfish.</title>
        <authorList>
            <person name="Guerrero-Cozar I."/>
            <person name="Gomez-Garrido J."/>
            <person name="Berbel C."/>
            <person name="Martinez-Blanch J.F."/>
            <person name="Alioto T."/>
            <person name="Claros M.G."/>
            <person name="Gagnaire P.A."/>
            <person name="Manchado M."/>
        </authorList>
    </citation>
    <scope>NUCLEOTIDE SEQUENCE [LARGE SCALE GENOMIC DNA]</scope>
    <source>
        <strain evidence="2">Sse05_10M</strain>
    </source>
</reference>
<proteinExistence type="predicted"/>
<keyword evidence="3" id="KW-1185">Reference proteome</keyword>
<keyword evidence="1" id="KW-0472">Membrane</keyword>
<comment type="caution">
    <text evidence="2">The sequence shown here is derived from an EMBL/GenBank/DDBJ whole genome shotgun (WGS) entry which is preliminary data.</text>
</comment>
<protein>
    <submittedName>
        <fullName evidence="2">Uncharacterized protein</fullName>
    </submittedName>
</protein>
<accession>A0AAV6TD19</accession>
<name>A0AAV6TD19_SOLSE</name>